<evidence type="ECO:0000256" key="2">
    <source>
        <dbReference type="ARBA" id="ARBA00022614"/>
    </source>
</evidence>
<dbReference type="SUPFAM" id="SSF56399">
    <property type="entry name" value="ADP-ribosylation"/>
    <property type="match status" value="1"/>
</dbReference>
<feature type="region of interest" description="Disordered" evidence="10">
    <location>
        <begin position="481"/>
        <end position="536"/>
    </location>
</feature>
<dbReference type="PROSITE" id="PS50297">
    <property type="entry name" value="ANK_REP_REGION"/>
    <property type="match status" value="1"/>
</dbReference>
<evidence type="ECO:0000256" key="4">
    <source>
        <dbReference type="ARBA" id="ARBA00022679"/>
    </source>
</evidence>
<comment type="catalytic activity">
    <reaction evidence="7 9">
        <text>L-arginyl-[protein] + NAD(+) = N(omega)-(ADP-D-ribosyl)-L-arginyl-[protein] + nicotinamide + H(+)</text>
        <dbReference type="Rhea" id="RHEA:19149"/>
        <dbReference type="Rhea" id="RHEA-COMP:10532"/>
        <dbReference type="Rhea" id="RHEA-COMP:15087"/>
        <dbReference type="ChEBI" id="CHEBI:15378"/>
        <dbReference type="ChEBI" id="CHEBI:17154"/>
        <dbReference type="ChEBI" id="CHEBI:29965"/>
        <dbReference type="ChEBI" id="CHEBI:57540"/>
        <dbReference type="ChEBI" id="CHEBI:142554"/>
        <dbReference type="EC" id="2.4.2.31"/>
    </reaction>
</comment>
<evidence type="ECO:0000256" key="5">
    <source>
        <dbReference type="ARBA" id="ARBA00022695"/>
    </source>
</evidence>
<comment type="similarity">
    <text evidence="1 9">Belongs to the Arg-specific ADP-ribosyltransferase family.</text>
</comment>
<gene>
    <name evidence="13" type="ORF">OKA104_LOCUS31270</name>
</gene>
<evidence type="ECO:0000313" key="13">
    <source>
        <dbReference type="EMBL" id="CAF4026051.1"/>
    </source>
</evidence>
<keyword evidence="11" id="KW-1133">Transmembrane helix</keyword>
<dbReference type="PANTHER" id="PTHR24366">
    <property type="entry name" value="IG(IMMUNOGLOBULIN) AND LRR(LEUCINE RICH REPEAT) DOMAINS"/>
    <property type="match status" value="1"/>
</dbReference>
<dbReference type="EC" id="2.4.2.31" evidence="9"/>
<keyword evidence="6" id="KW-0677">Repeat</keyword>
<feature type="domain" description="Disease resistance R13L4/SHOC-2-like LRR" evidence="12">
    <location>
        <begin position="656"/>
        <end position="743"/>
    </location>
</feature>
<organism evidence="13 14">
    <name type="scientific">Adineta steineri</name>
    <dbReference type="NCBI Taxonomy" id="433720"/>
    <lineage>
        <taxon>Eukaryota</taxon>
        <taxon>Metazoa</taxon>
        <taxon>Spiralia</taxon>
        <taxon>Gnathifera</taxon>
        <taxon>Rotifera</taxon>
        <taxon>Eurotatoria</taxon>
        <taxon>Bdelloidea</taxon>
        <taxon>Adinetida</taxon>
        <taxon>Adinetidae</taxon>
        <taxon>Adineta</taxon>
    </lineage>
</organism>
<dbReference type="Pfam" id="PF23598">
    <property type="entry name" value="LRR_14"/>
    <property type="match status" value="1"/>
</dbReference>
<evidence type="ECO:0000256" key="9">
    <source>
        <dbReference type="RuleBase" id="RU361228"/>
    </source>
</evidence>
<comment type="caution">
    <text evidence="13">The sequence shown here is derived from an EMBL/GenBank/DDBJ whole genome shotgun (WGS) entry which is preliminary data.</text>
</comment>
<dbReference type="SMART" id="SM00369">
    <property type="entry name" value="LRR_TYP"/>
    <property type="match status" value="5"/>
</dbReference>
<dbReference type="PANTHER" id="PTHR24366:SF96">
    <property type="entry name" value="LEUCINE RICH REPEAT CONTAINING 53"/>
    <property type="match status" value="1"/>
</dbReference>
<dbReference type="Gene3D" id="3.90.176.10">
    <property type="entry name" value="Toxin ADP-ribosyltransferase, Chain A, domain 1"/>
    <property type="match status" value="1"/>
</dbReference>
<keyword evidence="2" id="KW-0433">Leucine-rich repeat</keyword>
<dbReference type="Gene3D" id="3.80.10.10">
    <property type="entry name" value="Ribonuclease Inhibitor"/>
    <property type="match status" value="2"/>
</dbReference>
<dbReference type="InterPro" id="IPR002110">
    <property type="entry name" value="Ankyrin_rpt"/>
</dbReference>
<keyword evidence="11" id="KW-0472">Membrane</keyword>
<dbReference type="Proteomes" id="UP000663881">
    <property type="component" value="Unassembled WGS sequence"/>
</dbReference>
<evidence type="ECO:0000256" key="6">
    <source>
        <dbReference type="ARBA" id="ARBA00022737"/>
    </source>
</evidence>
<dbReference type="AlphaFoldDB" id="A0A819Q5E2"/>
<dbReference type="EMBL" id="CAJOAY010003509">
    <property type="protein sequence ID" value="CAF4026051.1"/>
    <property type="molecule type" value="Genomic_DNA"/>
</dbReference>
<dbReference type="PROSITE" id="PS50088">
    <property type="entry name" value="ANK_REPEAT"/>
    <property type="match status" value="1"/>
</dbReference>
<reference evidence="13" key="1">
    <citation type="submission" date="2021-02" db="EMBL/GenBank/DDBJ databases">
        <authorList>
            <person name="Nowell W R."/>
        </authorList>
    </citation>
    <scope>NUCLEOTIDE SEQUENCE</scope>
</reference>
<evidence type="ECO:0000256" key="7">
    <source>
        <dbReference type="ARBA" id="ARBA00047597"/>
    </source>
</evidence>
<evidence type="ECO:0000313" key="14">
    <source>
        <dbReference type="Proteomes" id="UP000663881"/>
    </source>
</evidence>
<protein>
    <recommendedName>
        <fullName evidence="9">NAD(P)(+)--arginine ADP-ribosyltransferase</fullName>
        <ecNumber evidence="9">2.4.2.31</ecNumber>
    </recommendedName>
    <alternativeName>
        <fullName evidence="9">Mono(ADP-ribosyl)transferase</fullName>
    </alternativeName>
</protein>
<proteinExistence type="inferred from homology"/>
<feature type="compositionally biased region" description="Low complexity" evidence="10">
    <location>
        <begin position="483"/>
        <end position="536"/>
    </location>
</feature>
<dbReference type="InterPro" id="IPR000768">
    <property type="entry name" value="ART"/>
</dbReference>
<dbReference type="InterPro" id="IPR001611">
    <property type="entry name" value="Leu-rich_rpt"/>
</dbReference>
<keyword evidence="8" id="KW-0040">ANK repeat</keyword>
<dbReference type="SMART" id="SM00248">
    <property type="entry name" value="ANK"/>
    <property type="match status" value="1"/>
</dbReference>
<keyword evidence="11" id="KW-0812">Transmembrane</keyword>
<dbReference type="InterPro" id="IPR003591">
    <property type="entry name" value="Leu-rich_rpt_typical-subtyp"/>
</dbReference>
<dbReference type="Pfam" id="PF01129">
    <property type="entry name" value="ART"/>
    <property type="match status" value="1"/>
</dbReference>
<accession>A0A819Q5E2</accession>
<dbReference type="Pfam" id="PF13855">
    <property type="entry name" value="LRR_8"/>
    <property type="match status" value="1"/>
</dbReference>
<evidence type="ECO:0000256" key="10">
    <source>
        <dbReference type="SAM" id="MobiDB-lite"/>
    </source>
</evidence>
<evidence type="ECO:0000256" key="3">
    <source>
        <dbReference type="ARBA" id="ARBA00022676"/>
    </source>
</evidence>
<dbReference type="Pfam" id="PF13857">
    <property type="entry name" value="Ank_5"/>
    <property type="match status" value="1"/>
</dbReference>
<dbReference type="GO" id="GO:0106274">
    <property type="term" value="F:NAD+-protein-arginine ADP-ribosyltransferase activity"/>
    <property type="evidence" value="ECO:0007669"/>
    <property type="project" value="UniProtKB-EC"/>
</dbReference>
<name>A0A819Q5E2_9BILA</name>
<dbReference type="InterPro" id="IPR055414">
    <property type="entry name" value="LRR_R13L4/SHOC2-like"/>
</dbReference>
<evidence type="ECO:0000256" key="1">
    <source>
        <dbReference type="ARBA" id="ARBA00009558"/>
    </source>
</evidence>
<feature type="transmembrane region" description="Helical" evidence="11">
    <location>
        <begin position="412"/>
        <end position="435"/>
    </location>
</feature>
<dbReference type="Gene3D" id="1.25.40.20">
    <property type="entry name" value="Ankyrin repeat-containing domain"/>
    <property type="match status" value="1"/>
</dbReference>
<keyword evidence="4 9" id="KW-0808">Transferase</keyword>
<keyword evidence="9" id="KW-0520">NAD</keyword>
<dbReference type="GO" id="GO:0016779">
    <property type="term" value="F:nucleotidyltransferase activity"/>
    <property type="evidence" value="ECO:0007669"/>
    <property type="project" value="UniProtKB-KW"/>
</dbReference>
<evidence type="ECO:0000256" key="8">
    <source>
        <dbReference type="PROSITE-ProRule" id="PRU00023"/>
    </source>
</evidence>
<dbReference type="SUPFAM" id="SSF52058">
    <property type="entry name" value="L domain-like"/>
    <property type="match status" value="1"/>
</dbReference>
<evidence type="ECO:0000256" key="11">
    <source>
        <dbReference type="SAM" id="Phobius"/>
    </source>
</evidence>
<dbReference type="InterPro" id="IPR011042">
    <property type="entry name" value="6-blade_b-propeller_TolB-like"/>
</dbReference>
<keyword evidence="5" id="KW-0548">Nucleotidyltransferase</keyword>
<dbReference type="SUPFAM" id="SSF48403">
    <property type="entry name" value="Ankyrin repeat"/>
    <property type="match status" value="1"/>
</dbReference>
<evidence type="ECO:0000259" key="12">
    <source>
        <dbReference type="Pfam" id="PF23598"/>
    </source>
</evidence>
<feature type="repeat" description="ANK" evidence="8">
    <location>
        <begin position="52"/>
        <end position="84"/>
    </location>
</feature>
<dbReference type="Gene3D" id="2.120.10.30">
    <property type="entry name" value="TolB, C-terminal domain"/>
    <property type="match status" value="1"/>
</dbReference>
<dbReference type="InterPro" id="IPR032675">
    <property type="entry name" value="LRR_dom_sf"/>
</dbReference>
<dbReference type="InterPro" id="IPR036770">
    <property type="entry name" value="Ankyrin_rpt-contain_sf"/>
</dbReference>
<keyword evidence="3 9" id="KW-0328">Glycosyltransferase</keyword>
<sequence>MITTWSPVPSSDEPNIDDSLYDLCKKNEVEKIRKIIPFIGNKNIINQIQTSTGSTCLHVACYYGHRDVVEILLNYGALRSIRNLRHDLTPYEEAHTDSIKQLFLEQRKLFSNNDYDYIQWSLVGDDLLDKRRSFRQIIDVYKTYDNHTLISKLIAEFIHYYLNDYLLNLSSDNGNPEDRMTPDQIKTLEDCFRNAIEKKDYLTYFIEAYTLNSGFHKVLNRHLAMYILDYFDESKLFLPTYRLVNCLAHIVTLLIHHPDVSRYQYRGLCYRGMRITQNDLNQYQLNQHMLNRSFLSTSTDRGVAEMFAGEGEQSNMRHTPKGDRALQYSCVCQYSIKQNATAIYIQKLSKNADENEVLILPFTVFKVVGIKRNDLENPKASISVEIQLEECEDSHEDQNRLEKMKKTKQRKFYSIVGLLLLVSLLALCITVYFVFFNNQKSFTTTTAYTTPLTTQYSKYGNSLSITKVGLDTFTRSQVIKHQPTTGTTARTTPLTTTTTKTTTTPPTTITTTTTAPTPLTTTTTITPTPTPTTTSITPLLTTAITTTTPLPPTTTFIITPPPTTATIHRVSQNIQEINCSQYETDFDIIKLISPNAQLNSKLQKPITQASMNTNDTIYYLQIINQETCIPSIIFCFEDLETLIIENAYFCDSKRRNYLPEQIITLKKLTTLKISHVNLTSLPNIIWNLSALTDLIISHVNLTFLPNIIRNLSSLQRLSIFNTTLRSLPKTISNLKSLKRLQLQNNPYLHSIKEIDGLPALRSLDARHCSVEDLPRNLPQLVDLYMPYNSLTRLNSDITTLSNKANKNQNFEFNNNRITSITPEIRYLHTLSQLHLDHNQLHNLPKDIFDMKKLTYLYLRNNSFLPKFLMLFVFILNNNNEVRRRKEGDERRTIVAGGNGQGSHLNQLNYPTFIFVDEDSSLYVLNRNNNRVMKWRKNAKEGIVVADGNGQEKN</sequence>
<keyword evidence="9" id="KW-0521">NADP</keyword>